<feature type="non-terminal residue" evidence="4">
    <location>
        <position position="764"/>
    </location>
</feature>
<feature type="compositionally biased region" description="Basic residues" evidence="2">
    <location>
        <begin position="560"/>
        <end position="569"/>
    </location>
</feature>
<evidence type="ECO:0000313" key="4">
    <source>
        <dbReference type="EMBL" id="MBN3273368.1"/>
    </source>
</evidence>
<gene>
    <name evidence="4" type="primary">Ccdc50</name>
    <name evidence="4" type="ORF">GTO93_0018720</name>
</gene>
<evidence type="ECO:0000259" key="3">
    <source>
        <dbReference type="Pfam" id="PF15295"/>
    </source>
</evidence>
<name>A0ABS2XGJ3_POLSP</name>
<comment type="caution">
    <text evidence="4">The sequence shown here is derived from an EMBL/GenBank/DDBJ whole genome shotgun (WGS) entry which is preliminary data.</text>
</comment>
<reference evidence="4" key="1">
    <citation type="journal article" date="2021" name="Cell">
        <title>Tracing the genetic footprints of vertebrate landing in non-teleost ray-finned fishes.</title>
        <authorList>
            <person name="Bi X."/>
            <person name="Wang K."/>
            <person name="Yang L."/>
            <person name="Pan H."/>
            <person name="Jiang H."/>
            <person name="Wei Q."/>
            <person name="Fang M."/>
            <person name="Yu H."/>
            <person name="Zhu C."/>
            <person name="Cai Y."/>
            <person name="He Y."/>
            <person name="Gan X."/>
            <person name="Zeng H."/>
            <person name="Yu D."/>
            <person name="Zhu Y."/>
            <person name="Jiang H."/>
            <person name="Qiu Q."/>
            <person name="Yang H."/>
            <person name="Zhang Y.E."/>
            <person name="Wang W."/>
            <person name="Zhu M."/>
            <person name="He S."/>
            <person name="Zhang G."/>
        </authorList>
    </citation>
    <scope>NUCLEOTIDE SEQUENCE</scope>
    <source>
        <strain evidence="4">Pddl_001</strain>
    </source>
</reference>
<feature type="domain" description="Coiled-coil" evidence="3">
    <location>
        <begin position="5"/>
        <end position="129"/>
    </location>
</feature>
<feature type="compositionally biased region" description="Basic and acidic residues" evidence="2">
    <location>
        <begin position="205"/>
        <end position="217"/>
    </location>
</feature>
<feature type="compositionally biased region" description="Basic and acidic residues" evidence="2">
    <location>
        <begin position="232"/>
        <end position="478"/>
    </location>
</feature>
<feature type="compositionally biased region" description="Basic and acidic residues" evidence="2">
    <location>
        <begin position="519"/>
        <end position="559"/>
    </location>
</feature>
<dbReference type="InterPro" id="IPR029311">
    <property type="entry name" value="CCDC50_N"/>
</dbReference>
<feature type="compositionally biased region" description="Polar residues" evidence="2">
    <location>
        <begin position="700"/>
        <end position="716"/>
    </location>
</feature>
<accession>A0ABS2XGJ3</accession>
<dbReference type="InterPro" id="IPR039303">
    <property type="entry name" value="CCDC50"/>
</dbReference>
<evidence type="ECO:0000313" key="5">
    <source>
        <dbReference type="Proteomes" id="UP001166093"/>
    </source>
</evidence>
<feature type="non-terminal residue" evidence="4">
    <location>
        <position position="1"/>
    </location>
</feature>
<feature type="compositionally biased region" description="Basic and acidic residues" evidence="2">
    <location>
        <begin position="156"/>
        <end position="177"/>
    </location>
</feature>
<feature type="region of interest" description="Disordered" evidence="2">
    <location>
        <begin position="122"/>
        <end position="574"/>
    </location>
</feature>
<dbReference type="Proteomes" id="UP001166093">
    <property type="component" value="Unassembled WGS sequence"/>
</dbReference>
<sequence length="764" mass="92904">MADLSIDQKKLPGVKEVCRDFAVLEDHALAHNLQEQEIENHLASNIQKSRLVQYDLQVAKRMQDEEDKRAWARNQRRQRDIVHSDNEIAQEIQEQLVKQALDKRQQEEKDEAIARRLHEKELKEERKRKQQLQDVPYEDDYYEDNGDHARNRHKERGPQEYERLHRYRHRSWERDTDPQAESRGSQSTFYMHSPEPTRAPHHRHELQEPERERDTRRKEKPARLPPPNHSKNSREHRQERGREIRRDHSKEHRQEHDREIRRDHSKEHRQEHDREIRRDHSKEHRQEHDREIRRDHSKEHRQEHDREIRRDHSKEHRQEHDREIRRDHSKEHRQEHDREIRRDHSKEHRQEHDREIRRDYSKEQRRDHSREHEQECDREIRRDHSKEQRRDHSREHEQERGREIRRDHSKEQRRDHSREHRQERGREIRRDHSKEQRRDHSREHRQERDREIRRDHSREQRPDHSRDSVPHRSRDASREQQISESYRVSAGPSRRWSWEEYSGREGREDRQRLPSGCDEVFHDPSSRHHMRDARTEPSCRAQERHGTRSHSSEDWPENHPHHRDQRGRKPRGEYGVQEVIQGVTRLDLRGSELSDLEVALRLQEEELKASNLDKRAVQMAHDEEIAWLLMEKEKRLHIRSRDREKGTMEMRRQEPELKLEPGEVVRPRSREGYELQRPRSNKPTRPPRPVGDYENVDASYRNTGSHCSPRPSTRSDTGYKGEQSGAGGGSVEQAVSVQSSEIKSSAGVGLCRDDEFSAQYCPKL</sequence>
<dbReference type="Pfam" id="PF15295">
    <property type="entry name" value="CCDC50_N"/>
    <property type="match status" value="1"/>
</dbReference>
<dbReference type="EMBL" id="JAAWVQ010030473">
    <property type="protein sequence ID" value="MBN3273368.1"/>
    <property type="molecule type" value="Genomic_DNA"/>
</dbReference>
<dbReference type="PANTHER" id="PTHR22115">
    <property type="entry name" value="C3ORF6 PROTEIN-RELATED"/>
    <property type="match status" value="1"/>
</dbReference>
<keyword evidence="5" id="KW-1185">Reference proteome</keyword>
<evidence type="ECO:0000256" key="2">
    <source>
        <dbReference type="SAM" id="MobiDB-lite"/>
    </source>
</evidence>
<keyword evidence="1" id="KW-0175">Coiled coil</keyword>
<evidence type="ECO:0000256" key="1">
    <source>
        <dbReference type="ARBA" id="ARBA00023054"/>
    </source>
</evidence>
<feature type="compositionally biased region" description="Basic and acidic residues" evidence="2">
    <location>
        <begin position="496"/>
        <end position="512"/>
    </location>
</feature>
<feature type="region of interest" description="Disordered" evidence="2">
    <location>
        <begin position="639"/>
        <end position="738"/>
    </location>
</feature>
<organism evidence="4 5">
    <name type="scientific">Polyodon spathula</name>
    <name type="common">North American paddlefish</name>
    <name type="synonym">Squalus spathula</name>
    <dbReference type="NCBI Taxonomy" id="7913"/>
    <lineage>
        <taxon>Eukaryota</taxon>
        <taxon>Metazoa</taxon>
        <taxon>Chordata</taxon>
        <taxon>Craniata</taxon>
        <taxon>Vertebrata</taxon>
        <taxon>Euteleostomi</taxon>
        <taxon>Actinopterygii</taxon>
        <taxon>Chondrostei</taxon>
        <taxon>Acipenseriformes</taxon>
        <taxon>Polyodontidae</taxon>
        <taxon>Polyodon</taxon>
    </lineage>
</organism>
<dbReference type="PANTHER" id="PTHR22115:SF1">
    <property type="entry name" value="COILED-COIL DOMAIN-CONTAINING PROTEIN 50"/>
    <property type="match status" value="1"/>
</dbReference>
<protein>
    <submittedName>
        <fullName evidence="4">CCD50 protein</fullName>
    </submittedName>
</protein>
<feature type="compositionally biased region" description="Basic and acidic residues" evidence="2">
    <location>
        <begin position="639"/>
        <end position="677"/>
    </location>
</feature>
<proteinExistence type="predicted"/>